<evidence type="ECO:0000313" key="1">
    <source>
        <dbReference type="EMBL" id="KAA8828174.1"/>
    </source>
</evidence>
<reference evidence="1 2" key="1">
    <citation type="journal article" date="2019" name="Syst. Appl. Microbiol.">
        <title>Characterization of Bifidobacterium species in feaces of the Egyptian fruit bat: Description of B. vespertilionis sp. nov. and B. rousetti sp. nov.</title>
        <authorList>
            <person name="Modesto M."/>
            <person name="Satti M."/>
            <person name="Watanabe K."/>
            <person name="Puglisi E."/>
            <person name="Morelli L."/>
            <person name="Huang C.-H."/>
            <person name="Liou J.-S."/>
            <person name="Miyashita M."/>
            <person name="Tamura T."/>
            <person name="Saito S."/>
            <person name="Mori K."/>
            <person name="Huang L."/>
            <person name="Sciavilla P."/>
            <person name="Sandri C."/>
            <person name="Spiezio C."/>
            <person name="Vitali F."/>
            <person name="Cavalieri D."/>
            <person name="Perpetuini G."/>
            <person name="Tofalo R."/>
            <person name="Bonetti A."/>
            <person name="Arita M."/>
            <person name="Mattarelli P."/>
        </authorList>
    </citation>
    <scope>NUCLEOTIDE SEQUENCE [LARGE SCALE GENOMIC DNA]</scope>
    <source>
        <strain evidence="1 2">RST17</strain>
    </source>
</reference>
<evidence type="ECO:0000313" key="2">
    <source>
        <dbReference type="Proteomes" id="UP000410049"/>
    </source>
</evidence>
<gene>
    <name evidence="1" type="primary">cas7e</name>
    <name evidence="1" type="ORF">EMO91_06965</name>
</gene>
<sequence length="398" mass="42458">MGRFIDIHAIQAVGPACLNRDEANLPKTVVYGGVERVRVSSQCWKRAIRLDFAEADREGGSIRTKRLPRMLADRMLAGRDPADADLARAALALGAHITADGGKTDHMFGLALDKQKKTAKGDADAGAEPRNATLFLVGRAALDRAAAIAAPILDDPAAVRTLSADLDALADGKPMRFKIPKETMKAIRAAIKDDPSRDVQLFGRMAADDDGLTVDGCLQVAHAIGVAPLDMGFDFYAGVDDRNPSGAAMLGDIAYADTTVYRYATLDVGELEGRVGRDEAARMARELVESFLTVVPDARQHSFAARTLPALAMVEAVDRPQSRVAAYARPVEGDPVSGAVRALERLDHNQKAAWGLTPHARWTINASGVDAPRLGETVDLDTMLDGVTAAVTGDVWAD</sequence>
<dbReference type="InterPro" id="IPR010148">
    <property type="entry name" value="CRISPR-assoc_prot_CT1975"/>
</dbReference>
<dbReference type="AlphaFoldDB" id="A0A5M9ZKS5"/>
<dbReference type="NCBIfam" id="TIGR01869">
    <property type="entry name" value="casC_Cse4"/>
    <property type="match status" value="1"/>
</dbReference>
<dbReference type="Proteomes" id="UP000410049">
    <property type="component" value="Unassembled WGS sequence"/>
</dbReference>
<dbReference type="RefSeq" id="WP_150379341.1">
    <property type="nucleotide sequence ID" value="NZ_RZUH01000004.1"/>
</dbReference>
<name>A0A5M9ZKS5_9BIFI</name>
<organism evidence="1 2">
    <name type="scientific">Bifidobacterium myosotis</name>
    <dbReference type="NCBI Taxonomy" id="1630166"/>
    <lineage>
        <taxon>Bacteria</taxon>
        <taxon>Bacillati</taxon>
        <taxon>Actinomycetota</taxon>
        <taxon>Actinomycetes</taxon>
        <taxon>Bifidobacteriales</taxon>
        <taxon>Bifidobacteriaceae</taxon>
        <taxon>Bifidobacterium</taxon>
    </lineage>
</organism>
<comment type="caution">
    <text evidence="1">The sequence shown here is derived from an EMBL/GenBank/DDBJ whole genome shotgun (WGS) entry which is preliminary data.</text>
</comment>
<dbReference type="EMBL" id="RZUH01000004">
    <property type="protein sequence ID" value="KAA8828174.1"/>
    <property type="molecule type" value="Genomic_DNA"/>
</dbReference>
<protein>
    <submittedName>
        <fullName evidence="1">Type I-E CRISPR-associated protein Cas7/Cse4/CasC</fullName>
    </submittedName>
</protein>
<accession>A0A5M9ZKS5</accession>
<proteinExistence type="predicted"/>
<dbReference type="Pfam" id="PF09344">
    <property type="entry name" value="Cas_CT1975"/>
    <property type="match status" value="1"/>
</dbReference>